<dbReference type="AlphaFoldDB" id="A0A6A6CYE8"/>
<evidence type="ECO:0000256" key="2">
    <source>
        <dbReference type="ARBA" id="ARBA00022723"/>
    </source>
</evidence>
<feature type="region of interest" description="Disordered" evidence="5">
    <location>
        <begin position="1"/>
        <end position="22"/>
    </location>
</feature>
<dbReference type="RefSeq" id="XP_033673103.1">
    <property type="nucleotide sequence ID" value="XM_033804070.1"/>
</dbReference>
<feature type="compositionally biased region" description="Basic and acidic residues" evidence="5">
    <location>
        <begin position="1"/>
        <end position="11"/>
    </location>
</feature>
<evidence type="ECO:0000256" key="4">
    <source>
        <dbReference type="ARBA" id="ARBA00038402"/>
    </source>
</evidence>
<organism evidence="6 7">
    <name type="scientific">Zasmidium cellare ATCC 36951</name>
    <dbReference type="NCBI Taxonomy" id="1080233"/>
    <lineage>
        <taxon>Eukaryota</taxon>
        <taxon>Fungi</taxon>
        <taxon>Dikarya</taxon>
        <taxon>Ascomycota</taxon>
        <taxon>Pezizomycotina</taxon>
        <taxon>Dothideomycetes</taxon>
        <taxon>Dothideomycetidae</taxon>
        <taxon>Mycosphaerellales</taxon>
        <taxon>Mycosphaerellaceae</taxon>
        <taxon>Zasmidium</taxon>
    </lineage>
</organism>
<evidence type="ECO:0000256" key="3">
    <source>
        <dbReference type="ARBA" id="ARBA00022833"/>
    </source>
</evidence>
<accession>A0A6A6CYE8</accession>
<proteinExistence type="inferred from homology"/>
<dbReference type="GO" id="GO:0046872">
    <property type="term" value="F:metal ion binding"/>
    <property type="evidence" value="ECO:0007669"/>
    <property type="project" value="UniProtKB-KW"/>
</dbReference>
<dbReference type="OrthoDB" id="128536at2759"/>
<comment type="similarity">
    <text evidence="4">Belongs to the eukaryotic/archaeal RNase P protein component 4 family.</text>
</comment>
<keyword evidence="2" id="KW-0479">Metal-binding</keyword>
<keyword evidence="7" id="KW-1185">Reference proteome</keyword>
<feature type="region of interest" description="Disordered" evidence="5">
    <location>
        <begin position="39"/>
        <end position="100"/>
    </location>
</feature>
<dbReference type="Gene3D" id="6.20.50.20">
    <property type="match status" value="1"/>
</dbReference>
<dbReference type="PANTHER" id="PTHR14742:SF0">
    <property type="entry name" value="RIBONUCLEASE P PROTEIN SUBUNIT P21"/>
    <property type="match status" value="1"/>
</dbReference>
<evidence type="ECO:0008006" key="8">
    <source>
        <dbReference type="Google" id="ProtNLM"/>
    </source>
</evidence>
<dbReference type="Proteomes" id="UP000799537">
    <property type="component" value="Unassembled WGS sequence"/>
</dbReference>
<protein>
    <recommendedName>
        <fullName evidence="8">Rpr2-domain-containing protein</fullName>
    </recommendedName>
</protein>
<reference evidence="6" key="1">
    <citation type="journal article" date="2020" name="Stud. Mycol.">
        <title>101 Dothideomycetes genomes: a test case for predicting lifestyles and emergence of pathogens.</title>
        <authorList>
            <person name="Haridas S."/>
            <person name="Albert R."/>
            <person name="Binder M."/>
            <person name="Bloem J."/>
            <person name="Labutti K."/>
            <person name="Salamov A."/>
            <person name="Andreopoulos B."/>
            <person name="Baker S."/>
            <person name="Barry K."/>
            <person name="Bills G."/>
            <person name="Bluhm B."/>
            <person name="Cannon C."/>
            <person name="Castanera R."/>
            <person name="Culley D."/>
            <person name="Daum C."/>
            <person name="Ezra D."/>
            <person name="Gonzalez J."/>
            <person name="Henrissat B."/>
            <person name="Kuo A."/>
            <person name="Liang C."/>
            <person name="Lipzen A."/>
            <person name="Lutzoni F."/>
            <person name="Magnuson J."/>
            <person name="Mondo S."/>
            <person name="Nolan M."/>
            <person name="Ohm R."/>
            <person name="Pangilinan J."/>
            <person name="Park H.-J."/>
            <person name="Ramirez L."/>
            <person name="Alfaro M."/>
            <person name="Sun H."/>
            <person name="Tritt A."/>
            <person name="Yoshinaga Y."/>
            <person name="Zwiers L.-H."/>
            <person name="Turgeon B."/>
            <person name="Goodwin S."/>
            <person name="Spatafora J."/>
            <person name="Crous P."/>
            <person name="Grigoriev I."/>
        </authorList>
    </citation>
    <scope>NUCLEOTIDE SEQUENCE</scope>
    <source>
        <strain evidence="6">ATCC 36951</strain>
    </source>
</reference>
<keyword evidence="1" id="KW-0819">tRNA processing</keyword>
<evidence type="ECO:0000256" key="1">
    <source>
        <dbReference type="ARBA" id="ARBA00022694"/>
    </source>
</evidence>
<dbReference type="InterPro" id="IPR007175">
    <property type="entry name" value="Rpr2/Snm1/Rpp21"/>
</dbReference>
<evidence type="ECO:0000256" key="5">
    <source>
        <dbReference type="SAM" id="MobiDB-lite"/>
    </source>
</evidence>
<evidence type="ECO:0000313" key="6">
    <source>
        <dbReference type="EMBL" id="KAF2172214.1"/>
    </source>
</evidence>
<sequence length="209" mass="22793">MAKDKSKEKAKGARSVPNKHLHARVSFLHQAATFFALREASPPSHSSLDPSNNVDNGFTPGPTASILHLDDNQMDCQESSDQSQATSSRESAERPLQSGLSFHLNSQLRQVARKSQIRLHPTIKRTGCKGCSAVLIEGQTCNKYVENTSKGGRKRQAEVLVLECMNCGSNKRFPIGAKRQENKVLRTGASDRGQEKDVIVKDGASSLPP</sequence>
<keyword evidence="3" id="KW-0862">Zinc</keyword>
<feature type="region of interest" description="Disordered" evidence="5">
    <location>
        <begin position="188"/>
        <end position="209"/>
    </location>
</feature>
<dbReference type="Pfam" id="PF04032">
    <property type="entry name" value="Rpr2"/>
    <property type="match status" value="1"/>
</dbReference>
<dbReference type="PANTHER" id="PTHR14742">
    <property type="entry name" value="RIBONUCLEASE P SUBUNIT P21"/>
    <property type="match status" value="1"/>
</dbReference>
<feature type="compositionally biased region" description="Polar residues" evidence="5">
    <location>
        <begin position="43"/>
        <end position="56"/>
    </location>
</feature>
<evidence type="ECO:0000313" key="7">
    <source>
        <dbReference type="Proteomes" id="UP000799537"/>
    </source>
</evidence>
<dbReference type="GO" id="GO:0005655">
    <property type="term" value="C:nucleolar ribonuclease P complex"/>
    <property type="evidence" value="ECO:0007669"/>
    <property type="project" value="TreeGrafter"/>
</dbReference>
<gene>
    <name evidence="6" type="ORF">M409DRAFT_17453</name>
</gene>
<dbReference type="GO" id="GO:0008033">
    <property type="term" value="P:tRNA processing"/>
    <property type="evidence" value="ECO:0007669"/>
    <property type="project" value="UniProtKB-KW"/>
</dbReference>
<feature type="compositionally biased region" description="Polar residues" evidence="5">
    <location>
        <begin position="74"/>
        <end position="89"/>
    </location>
</feature>
<dbReference type="EMBL" id="ML993581">
    <property type="protein sequence ID" value="KAF2172214.1"/>
    <property type="molecule type" value="Genomic_DNA"/>
</dbReference>
<name>A0A6A6CYE8_ZASCE</name>
<dbReference type="GeneID" id="54557342"/>